<name>A0A1G6QF42_9ACTN</name>
<proteinExistence type="predicted"/>
<dbReference type="AlphaFoldDB" id="A0A1G6QF42"/>
<dbReference type="Pfam" id="PF05088">
    <property type="entry name" value="Bac_GDH_CD"/>
    <property type="match status" value="1"/>
</dbReference>
<feature type="domain" description="NAD-specific glutamate dehydrogenase C-terminal" evidence="2">
    <location>
        <begin position="709"/>
        <end position="1010"/>
    </location>
</feature>
<dbReference type="GO" id="GO:0004069">
    <property type="term" value="F:L-aspartate:2-oxoglutarate aminotransferase activity"/>
    <property type="evidence" value="ECO:0007669"/>
    <property type="project" value="InterPro"/>
</dbReference>
<accession>A0A1G6QF42</accession>
<dbReference type="Pfam" id="PF21074">
    <property type="entry name" value="GDH_C"/>
    <property type="match status" value="1"/>
</dbReference>
<protein>
    <submittedName>
        <fullName evidence="3">Glutamate dehydrogenase</fullName>
    </submittedName>
</protein>
<dbReference type="SUPFAM" id="SSF51735">
    <property type="entry name" value="NAD(P)-binding Rossmann-fold domains"/>
    <property type="match status" value="1"/>
</dbReference>
<dbReference type="RefSeq" id="WP_091366663.1">
    <property type="nucleotide sequence ID" value="NZ_FMZF01000004.1"/>
</dbReference>
<keyword evidence="4" id="KW-1185">Reference proteome</keyword>
<dbReference type="InterPro" id="IPR028971">
    <property type="entry name" value="NAD-GDH_cat"/>
</dbReference>
<dbReference type="EMBL" id="FMZF01000004">
    <property type="protein sequence ID" value="SDC90913.1"/>
    <property type="molecule type" value="Genomic_DNA"/>
</dbReference>
<gene>
    <name evidence="3" type="ORF">SAMN05660690_2875</name>
</gene>
<dbReference type="PANTHER" id="PTHR43403:SF1">
    <property type="entry name" value="NAD-SPECIFIC GLUTAMATE DEHYDROGENASE"/>
    <property type="match status" value="1"/>
</dbReference>
<reference evidence="4" key="1">
    <citation type="submission" date="2016-10" db="EMBL/GenBank/DDBJ databases">
        <authorList>
            <person name="Varghese N."/>
            <person name="Submissions S."/>
        </authorList>
    </citation>
    <scope>NUCLEOTIDE SEQUENCE [LARGE SCALE GENOMIC DNA]</scope>
    <source>
        <strain evidence="4">DSM 45421</strain>
    </source>
</reference>
<dbReference type="InterPro" id="IPR049056">
    <property type="entry name" value="NAD_Glu_DH_HM3"/>
</dbReference>
<feature type="domain" description="NAD-glutamate dehydrogenase catalytic" evidence="1">
    <location>
        <begin position="179"/>
        <end position="665"/>
    </location>
</feature>
<dbReference type="SUPFAM" id="SSF53223">
    <property type="entry name" value="Aminoacid dehydrogenase-like, N-terminal domain"/>
    <property type="match status" value="1"/>
</dbReference>
<evidence type="ECO:0000313" key="3">
    <source>
        <dbReference type="EMBL" id="SDC90913.1"/>
    </source>
</evidence>
<dbReference type="GO" id="GO:0006538">
    <property type="term" value="P:L-glutamate catabolic process"/>
    <property type="evidence" value="ECO:0007669"/>
    <property type="project" value="InterPro"/>
</dbReference>
<dbReference type="InterPro" id="IPR007780">
    <property type="entry name" value="NAD_Glu_DH_bac"/>
</dbReference>
<evidence type="ECO:0000259" key="2">
    <source>
        <dbReference type="Pfam" id="PF21074"/>
    </source>
</evidence>
<dbReference type="OrthoDB" id="9758052at2"/>
<dbReference type="GO" id="GO:0004352">
    <property type="term" value="F:glutamate dehydrogenase (NAD+) activity"/>
    <property type="evidence" value="ECO:0007669"/>
    <property type="project" value="InterPro"/>
</dbReference>
<dbReference type="InterPro" id="IPR046346">
    <property type="entry name" value="Aminoacid_DH-like_N_sf"/>
</dbReference>
<dbReference type="STRING" id="1190417.SAMN05660690_2875"/>
<sequence>MSAPAAGARRRLTLRPEGPAGGGRVGGLVTWPADRPLLADVVPVLDRLGVRVADAVAVPGDGDAPATRLELLLPAGTAPDAALPRLEQALAAAWAGETELDGLSRLTVGAGLPVRDVAVLRAACRYLAQVGLGLSRGYVEETVLAAPEFARALLAHFAARHDPDAADPAAAASAAEHLAELLTRTTSLDQDRILRGLRDVLAAVVRTNRYQTDAAGAPRPALALKIASAQLDLLPAPRPEVETFVCSPSVEGLHLRGAKVARGGLRWSERPEDFRTEVLGLVKAQMVKNAVIVPAGAKGAFVVREDLRGLDRPAVQQRVAAAYRTFVGALLDVTDDRDGDTVVHPARTVVHDGEDPYLVVAADKGTATFSDLANEVAESRGFWLGDAFASGGSSGYDHKAMGITARGAWVSVRRHLRELGVDPDGELTAVGVGDMSGDVFGNGMLLSDRLRLVAAFDHRHVFLDPDPDPARSAAERRRLFALPGSSWDDYDRTALSAGGGVYRRDAKSVPLSPQVRARLGVDAEELPPAELVRAVLRAPVDLLWNGGIGTYVRAADETDAQVGDRANDAVRVTAEELRCRVVGEGGNLGLTQRARTAAARAGVALNTDFIDNSAGVDTSDREVNLKIALSGVPRAERDAVLRAVEDEVAAAVLVDNALQARALSVCAEQAPFLLDRHAQLIGDLERHGLDRDLEGLPSEAAVERLRQAGAGLTRPEAAVLLAHSKNLVRQELLASDLPDDPSVAGVLAAYFPRAVRERWPDRVAAHPLAREITATQLANDLVNRVGPGFLLRLEERHGVPTAVAARAYTVATRVLDLDPLWALVDGVAGSEVPLAVERLALPELQAATERVADRLLAAHRDPAALTAAAPALAAVVAGLERAGWLARPGAAGERARALAAELAAAGAGAELAERVAVLGCQADVVDLARVGGAADAGRVLAADAEVERLLGLPRVHAWTLEQAGDSHWVVAARAALREEVDRMHWALVAAVLRDPAVLTGRHGAALARFTAVRDRAGSARDDVLGRACVVVAELRRLVEAVG</sequence>
<dbReference type="Gene3D" id="3.40.50.720">
    <property type="entry name" value="NAD(P)-binding Rossmann-like Domain"/>
    <property type="match status" value="1"/>
</dbReference>
<evidence type="ECO:0000313" key="4">
    <source>
        <dbReference type="Proteomes" id="UP000199416"/>
    </source>
</evidence>
<organism evidence="3 4">
    <name type="scientific">Geodermatophilus telluris</name>
    <dbReference type="NCBI Taxonomy" id="1190417"/>
    <lineage>
        <taxon>Bacteria</taxon>
        <taxon>Bacillati</taxon>
        <taxon>Actinomycetota</taxon>
        <taxon>Actinomycetes</taxon>
        <taxon>Geodermatophilales</taxon>
        <taxon>Geodermatophilaceae</taxon>
        <taxon>Geodermatophilus</taxon>
    </lineage>
</organism>
<dbReference type="Proteomes" id="UP000199416">
    <property type="component" value="Unassembled WGS sequence"/>
</dbReference>
<evidence type="ECO:0000259" key="1">
    <source>
        <dbReference type="Pfam" id="PF05088"/>
    </source>
</evidence>
<dbReference type="Pfam" id="PF21078">
    <property type="entry name" value="GDH_HM3"/>
    <property type="match status" value="1"/>
</dbReference>
<dbReference type="PANTHER" id="PTHR43403">
    <property type="entry name" value="NAD-SPECIFIC GLUTAMATE DEHYDROGENASE"/>
    <property type="match status" value="1"/>
</dbReference>
<dbReference type="InterPro" id="IPR048381">
    <property type="entry name" value="GDH_C"/>
</dbReference>
<dbReference type="InterPro" id="IPR036291">
    <property type="entry name" value="NAD(P)-bd_dom_sf"/>
</dbReference>